<dbReference type="AlphaFoldDB" id="A0A239NZ46"/>
<gene>
    <name evidence="2" type="ORF">SAMN05443665_10563</name>
</gene>
<accession>A0A239NZ46</accession>
<feature type="transmembrane region" description="Helical" evidence="1">
    <location>
        <begin position="63"/>
        <end position="92"/>
    </location>
</feature>
<keyword evidence="3" id="KW-1185">Reference proteome</keyword>
<feature type="transmembrane region" description="Helical" evidence="1">
    <location>
        <begin position="20"/>
        <end position="42"/>
    </location>
</feature>
<name>A0A239NZ46_9ACTN</name>
<dbReference type="Proteomes" id="UP000198318">
    <property type="component" value="Unassembled WGS sequence"/>
</dbReference>
<organism evidence="2 3">
    <name type="scientific">Actinomadura meyerae</name>
    <dbReference type="NCBI Taxonomy" id="240840"/>
    <lineage>
        <taxon>Bacteria</taxon>
        <taxon>Bacillati</taxon>
        <taxon>Actinomycetota</taxon>
        <taxon>Actinomycetes</taxon>
        <taxon>Streptosporangiales</taxon>
        <taxon>Thermomonosporaceae</taxon>
        <taxon>Actinomadura</taxon>
    </lineage>
</organism>
<dbReference type="EMBL" id="FZOR01000056">
    <property type="protein sequence ID" value="SNT60147.1"/>
    <property type="molecule type" value="Genomic_DNA"/>
</dbReference>
<sequence>MGVLGGYSEVEEHYTDGSPPWYALLGLSLGIGLADFLLLGLVRPWGMAFPRWTLWLAGRRVPTILPLTPVWVIAPTLLLYGTVGMILAVLVGTGIVGDEPHAPLLGGAASLAFGGYGWALSTAAVSYRLRTRPRCVPSC</sequence>
<keyword evidence="1" id="KW-0472">Membrane</keyword>
<evidence type="ECO:0000313" key="2">
    <source>
        <dbReference type="EMBL" id="SNT60147.1"/>
    </source>
</evidence>
<proteinExistence type="predicted"/>
<feature type="transmembrane region" description="Helical" evidence="1">
    <location>
        <begin position="104"/>
        <end position="125"/>
    </location>
</feature>
<protein>
    <submittedName>
        <fullName evidence="2">Uncharacterized protein</fullName>
    </submittedName>
</protein>
<evidence type="ECO:0000313" key="3">
    <source>
        <dbReference type="Proteomes" id="UP000198318"/>
    </source>
</evidence>
<reference evidence="2 3" key="1">
    <citation type="submission" date="2017-06" db="EMBL/GenBank/DDBJ databases">
        <authorList>
            <person name="Kim H.J."/>
            <person name="Triplett B.A."/>
        </authorList>
    </citation>
    <scope>NUCLEOTIDE SEQUENCE [LARGE SCALE GENOMIC DNA]</scope>
    <source>
        <strain evidence="2 3">DSM 44715</strain>
    </source>
</reference>
<dbReference type="RefSeq" id="WP_089330600.1">
    <property type="nucleotide sequence ID" value="NZ_FZOR01000056.1"/>
</dbReference>
<evidence type="ECO:0000256" key="1">
    <source>
        <dbReference type="SAM" id="Phobius"/>
    </source>
</evidence>
<dbReference type="OrthoDB" id="4207230at2"/>
<keyword evidence="1" id="KW-1133">Transmembrane helix</keyword>
<keyword evidence="1" id="KW-0812">Transmembrane</keyword>